<organism evidence="4 5">
    <name type="scientific">Methanosalsum zhilinae (strain DSM 4017 / NBRC 107636 / OCM 62 / WeN5)</name>
    <name type="common">Methanohalophilus zhilinae</name>
    <dbReference type="NCBI Taxonomy" id="679901"/>
    <lineage>
        <taxon>Archaea</taxon>
        <taxon>Methanobacteriati</taxon>
        <taxon>Methanobacteriota</taxon>
        <taxon>Stenosarchaea group</taxon>
        <taxon>Methanomicrobia</taxon>
        <taxon>Methanosarcinales</taxon>
        <taxon>Methanosarcinaceae</taxon>
        <taxon>Methanosalsum</taxon>
    </lineage>
</organism>
<keyword evidence="1 3" id="KW-0808">Transferase</keyword>
<dbReference type="STRING" id="679901.Mzhil_1840"/>
<dbReference type="Gene3D" id="1.10.8.240">
    <property type="entry name" value="CofD-like domain"/>
    <property type="match status" value="1"/>
</dbReference>
<dbReference type="GeneID" id="10823484"/>
<dbReference type="Gene3D" id="3.40.50.10680">
    <property type="entry name" value="CofD-like domains"/>
    <property type="match status" value="1"/>
</dbReference>
<reference evidence="4" key="1">
    <citation type="submission" date="2010-07" db="EMBL/GenBank/DDBJ databases">
        <title>The complete genome of Methanosalsum zhilinae DSM 4017.</title>
        <authorList>
            <consortium name="US DOE Joint Genome Institute (JGI-PGF)"/>
            <person name="Lucas S."/>
            <person name="Copeland A."/>
            <person name="Lapidus A."/>
            <person name="Glavina del Rio T."/>
            <person name="Dalin E."/>
            <person name="Tice H."/>
            <person name="Bruce D."/>
            <person name="Goodwin L."/>
            <person name="Pitluck S."/>
            <person name="Kyrpides N."/>
            <person name="Mavromatis K."/>
            <person name="Ovchinnikova G."/>
            <person name="Daligault H."/>
            <person name="Detter J.C."/>
            <person name="Han C."/>
            <person name="Tapia R."/>
            <person name="Larimer F."/>
            <person name="Land M."/>
            <person name="Hauser L."/>
            <person name="Markowitz V."/>
            <person name="Cheng J.-F."/>
            <person name="Hugenholtz P."/>
            <person name="Woyke T."/>
            <person name="Wu D."/>
            <person name="Spring S."/>
            <person name="Schueler E."/>
            <person name="Brambilla E."/>
            <person name="Klenk H.-P."/>
            <person name="Eisen J.A."/>
        </authorList>
    </citation>
    <scope>NUCLEOTIDE SEQUENCE</scope>
    <source>
        <strain evidence="4">DSM 4017</strain>
    </source>
</reference>
<dbReference type="NCBIfam" id="TIGR01819">
    <property type="entry name" value="F420_cofD"/>
    <property type="match status" value="1"/>
</dbReference>
<dbReference type="EMBL" id="CP002101">
    <property type="protein sequence ID" value="AEH61675.1"/>
    <property type="molecule type" value="Genomic_DNA"/>
</dbReference>
<accession>F7XQS1</accession>
<dbReference type="KEGG" id="mzh:Mzhil_1840"/>
<dbReference type="PANTHER" id="PTHR43007:SF1">
    <property type="entry name" value="2-PHOSPHO-L-LACTATE TRANSFERASE"/>
    <property type="match status" value="1"/>
</dbReference>
<dbReference type="EC" id="2.7.8.28" evidence="3"/>
<evidence type="ECO:0000313" key="4">
    <source>
        <dbReference type="EMBL" id="AEH61675.1"/>
    </source>
</evidence>
<dbReference type="GO" id="GO:0043743">
    <property type="term" value="F:LPPG:FO 2-phospho-L-lactate transferase activity"/>
    <property type="evidence" value="ECO:0007669"/>
    <property type="project" value="UniProtKB-EC"/>
</dbReference>
<comment type="pathway">
    <text evidence="3">Cofactor biosynthesis; coenzyme F420 biosynthesis.</text>
</comment>
<dbReference type="AlphaFoldDB" id="F7XQS1"/>
<evidence type="ECO:0000313" key="5">
    <source>
        <dbReference type="Proteomes" id="UP000006622"/>
    </source>
</evidence>
<feature type="binding site" evidence="3">
    <location>
        <position position="48"/>
    </location>
    <ligand>
        <name>7,8-didemethyl-8-hydroxy-5-deazariboflavin</name>
        <dbReference type="ChEBI" id="CHEBI:59904"/>
    </ligand>
</feature>
<sequence>MIILSGGTGTPKLLQGVACVHDHDDLTVVVNTAEDSWAGGNLVTPDIDTVLYLLSGKLDTDKWWGIKDDTFTTHRALEAMGFDEGMMIGDNDRATHIMRTQMLRNGHTLTSSIEKLADLFEIDIRVLPMSDDPISTIICTPEGEMHFQEFWIREKGLPDILDVRIEGIDKAKISPAVQKALKTDDQILIGPSNPVTSIGPILSIPGMVDILKEKIVVAISPIIAGKPVSGPAEKLMAARGIEVSSTGVADVYRNIMDAFVVDIRDEISGRNFETDRYSVYREDTLMSSGKKSENLAHAVLSIFEDLSKS</sequence>
<dbReference type="Proteomes" id="UP000006622">
    <property type="component" value="Chromosome"/>
</dbReference>
<comment type="caution">
    <text evidence="3">Lacks conserved residue(s) required for the propagation of feature annotation.</text>
</comment>
<evidence type="ECO:0000256" key="1">
    <source>
        <dbReference type="ARBA" id="ARBA00022679"/>
    </source>
</evidence>
<dbReference type="InterPro" id="IPR038136">
    <property type="entry name" value="CofD-like_dom_sf"/>
</dbReference>
<dbReference type="UniPathway" id="UPA00071"/>
<proteinExistence type="inferred from homology"/>
<keyword evidence="5" id="KW-1185">Reference proteome</keyword>
<dbReference type="HAMAP" id="MF_01257">
    <property type="entry name" value="CofD"/>
    <property type="match status" value="1"/>
</dbReference>
<dbReference type="PANTHER" id="PTHR43007">
    <property type="entry name" value="2-PHOSPHO-L-LACTATE TRANSFERASE"/>
    <property type="match status" value="1"/>
</dbReference>
<comment type="subunit">
    <text evidence="3">Homodimer.</text>
</comment>
<dbReference type="SUPFAM" id="SSF142338">
    <property type="entry name" value="CofD-like"/>
    <property type="match status" value="1"/>
</dbReference>
<dbReference type="HOGENOM" id="CLU_055795_1_0_2"/>
<dbReference type="InterPro" id="IPR002882">
    <property type="entry name" value="CofD"/>
</dbReference>
<comment type="similarity">
    <text evidence="3">Belongs to the CofD family.</text>
</comment>
<evidence type="ECO:0000256" key="3">
    <source>
        <dbReference type="HAMAP-Rule" id="MF_01257"/>
    </source>
</evidence>
<dbReference type="RefSeq" id="WP_013899111.1">
    <property type="nucleotide sequence ID" value="NC_015676.1"/>
</dbReference>
<dbReference type="OrthoDB" id="59563at2157"/>
<keyword evidence="2 3" id="KW-0460">Magnesium</keyword>
<dbReference type="Pfam" id="PF01933">
    <property type="entry name" value="CofD"/>
    <property type="match status" value="1"/>
</dbReference>
<gene>
    <name evidence="3" type="primary">cofD</name>
    <name evidence="4" type="ordered locus">Mzhil_1840</name>
</gene>
<dbReference type="InterPro" id="IPR010115">
    <property type="entry name" value="FbiA/CofD"/>
</dbReference>
<comment type="catalytic activity">
    <reaction evidence="3">
        <text>(2S)-lactyl-2-diphospho-5'-guanosine + 7,8-didemethyl-8-hydroxy-5-deazariboflavin = oxidized coenzyme F420-0 + GMP + H(+)</text>
        <dbReference type="Rhea" id="RHEA:63444"/>
        <dbReference type="ChEBI" id="CHEBI:15378"/>
        <dbReference type="ChEBI" id="CHEBI:58115"/>
        <dbReference type="ChEBI" id="CHEBI:59435"/>
        <dbReference type="ChEBI" id="CHEBI:59904"/>
        <dbReference type="ChEBI" id="CHEBI:59907"/>
        <dbReference type="EC" id="2.7.8.28"/>
    </reaction>
</comment>
<name>F7XQS1_METZD</name>
<protein>
    <recommendedName>
        <fullName evidence="3">2-phospho-L-lactate transferase</fullName>
        <ecNumber evidence="3">2.7.8.28</ecNumber>
    </recommendedName>
    <alternativeName>
        <fullName evidence="3">EPPG:FO PEP transferase</fullName>
    </alternativeName>
</protein>
<evidence type="ECO:0000256" key="2">
    <source>
        <dbReference type="ARBA" id="ARBA00022842"/>
    </source>
</evidence>
<comment type="cofactor">
    <cofactor evidence="3">
        <name>Mg(2+)</name>
        <dbReference type="ChEBI" id="CHEBI:18420"/>
    </cofactor>
</comment>
<dbReference type="GO" id="GO:0052645">
    <property type="term" value="P:F420-0 metabolic process"/>
    <property type="evidence" value="ECO:0007669"/>
    <property type="project" value="UniProtKB-UniRule"/>
</dbReference>
<dbReference type="GO" id="GO:0000287">
    <property type="term" value="F:magnesium ion binding"/>
    <property type="evidence" value="ECO:0007669"/>
    <property type="project" value="InterPro"/>
</dbReference>
<comment type="function">
    <text evidence="3">Catalyzes the transfer of the 2-phospholactate moiety from (2S)-lactyl-2-diphospho-5'-guanosine to 7,8-didemethyl-8-hydroxy-5-deazariboflavin (FO) with the formation of oxidized coenzyme F420-0 and GMP.</text>
</comment>
<dbReference type="CDD" id="cd07186">
    <property type="entry name" value="CofD_like"/>
    <property type="match status" value="1"/>
</dbReference>